<dbReference type="Gene3D" id="3.10.620.30">
    <property type="match status" value="1"/>
</dbReference>
<proteinExistence type="predicted"/>
<gene>
    <name evidence="2" type="ORF">ACFQY0_04870</name>
</gene>
<keyword evidence="3" id="KW-1185">Reference proteome</keyword>
<dbReference type="EMBL" id="JBHTBS010000002">
    <property type="protein sequence ID" value="MFC7336502.1"/>
    <property type="molecule type" value="Genomic_DNA"/>
</dbReference>
<feature type="repeat" description="TPR" evidence="1">
    <location>
        <begin position="726"/>
        <end position="759"/>
    </location>
</feature>
<dbReference type="Gene3D" id="1.25.40.10">
    <property type="entry name" value="Tetratricopeptide repeat domain"/>
    <property type="match status" value="4"/>
</dbReference>
<dbReference type="Pfam" id="PF13181">
    <property type="entry name" value="TPR_8"/>
    <property type="match status" value="1"/>
</dbReference>
<evidence type="ECO:0000256" key="1">
    <source>
        <dbReference type="PROSITE-ProRule" id="PRU00339"/>
    </source>
</evidence>
<dbReference type="Pfam" id="PF13432">
    <property type="entry name" value="TPR_16"/>
    <property type="match status" value="2"/>
</dbReference>
<sequence length="1142" mass="128771">MKKGWAVWFWVVLLLVVPGAALRSEETSQPVLGVLAFTTEEGDPDLKRMGFTLKEELRRSFAVSHRVQWRSTSYGRRQLGLKPEESADREQAIEIGRLVEAPRILFGELRRDGGGWAANAELLNTASGEGGKFEVKGADWWALRDGLLREVFARLKIEPDKDAEERIYVRWTSNPEVIPLMARFLEADATGTNLENAEELVNQGLALDEDCGRLWILKAMVLFNLDKPEEADEAMTKAMELEPDLARIKFIRQNIAKLAPGDRKQEFMRCLELEPTNSEVLSIYGGFLIASENELEEAMEVLRKAQELEPRDPMVACTIASCQLRLGNRVAAERSLQSAVTFAAGEPPLINDEANIGHVAKQLGDYPTALKAFRRSIRGARKVGIAQRMIDEIQAMADGVEQRLEANSVKAVRPRDYTTGELWKALASKLDESQLAMVVDPLEVTPEMKAWASKVVEGVDGDEAKARKIFETLAFRPQRPGSGGIRTSRELFEAWDDPELRISCQEHAKLFIVLAREVGLDAYYVLLERDFSGRPVYHACAAVFLGDECYLVDPTYEWFGVPHREFTLVDDVQAVALQMSQEASETEKIEPAEIANFLYPDSAYILMVLGVIYLENDELKRPGECFDHAERVDPGRWDVLLGRAQLSALMEGKPEEIEALLQESLERNPESERVHYFLGLHFVKTRQLAQAREHFRACVRLNREREFGELAGGKLVMLSEMMGDEEESPAAIGQRLMLEGDYEAAALEFEKAVKAKPDSEMLHAELGRAYRDSGKFSEAADQFLKAYRLNEDPTIGNVEHLCALLKKADRFDEGLEIAKEALAKRPDEGQLHALLGSLLLRNLDFDLAEESFEKAIELAPGLWAPRFELAWMQLVHGRMEEGQRNFIEAERVGGPHSSDSILNADSLRLLGRFGEAENLWKAQDASGWNEESVAKHVAQKQHELSAQVAAEKELIRILGDGNSQEEKEHLSVLSEIVCSCVARDEEVQDYFALHQEELRQLFLEREMTTISVAKGDGARKRLEEIRQGLIEGRSVEEMTEALVAEGRVHVGARVWNLRDDLVELLQGPVFEAEIGGVTELIEGPGHWFLVSVHDRRGGKELTLEDGNVKQAVEKRVLEERRKEWESWYLKELGKRLADERRK</sequence>
<dbReference type="InterPro" id="IPR019734">
    <property type="entry name" value="TPR_rpt"/>
</dbReference>
<name>A0ABW2L2E1_9BACT</name>
<dbReference type="SMART" id="SM00028">
    <property type="entry name" value="TPR"/>
    <property type="match status" value="7"/>
</dbReference>
<comment type="caution">
    <text evidence="2">The sequence shown here is derived from an EMBL/GenBank/DDBJ whole genome shotgun (WGS) entry which is preliminary data.</text>
</comment>
<dbReference type="InterPro" id="IPR011990">
    <property type="entry name" value="TPR-like_helical_dom_sf"/>
</dbReference>
<protein>
    <submittedName>
        <fullName evidence="2">Tetratricopeptide repeat protein</fullName>
    </submittedName>
</protein>
<dbReference type="InterPro" id="IPR038765">
    <property type="entry name" value="Papain-like_cys_pep_sf"/>
</dbReference>
<accession>A0ABW2L2E1</accession>
<dbReference type="PANTHER" id="PTHR12558">
    <property type="entry name" value="CELL DIVISION CYCLE 16,23,27"/>
    <property type="match status" value="1"/>
</dbReference>
<feature type="repeat" description="TPR" evidence="1">
    <location>
        <begin position="829"/>
        <end position="862"/>
    </location>
</feature>
<dbReference type="RefSeq" id="WP_379709779.1">
    <property type="nucleotide sequence ID" value="NZ_JBHTBS010000002.1"/>
</dbReference>
<dbReference type="Proteomes" id="UP001596472">
    <property type="component" value="Unassembled WGS sequence"/>
</dbReference>
<dbReference type="PANTHER" id="PTHR12558:SF13">
    <property type="entry name" value="CELL DIVISION CYCLE PROTEIN 27 HOMOLOG"/>
    <property type="match status" value="1"/>
</dbReference>
<keyword evidence="1" id="KW-0802">TPR repeat</keyword>
<reference evidence="3" key="1">
    <citation type="journal article" date="2019" name="Int. J. Syst. Evol. Microbiol.">
        <title>The Global Catalogue of Microorganisms (GCM) 10K type strain sequencing project: providing services to taxonomists for standard genome sequencing and annotation.</title>
        <authorList>
            <consortium name="The Broad Institute Genomics Platform"/>
            <consortium name="The Broad Institute Genome Sequencing Center for Infectious Disease"/>
            <person name="Wu L."/>
            <person name="Ma J."/>
        </authorList>
    </citation>
    <scope>NUCLEOTIDE SEQUENCE [LARGE SCALE GENOMIC DNA]</scope>
    <source>
        <strain evidence="3">CGMCC 4.1467</strain>
    </source>
</reference>
<feature type="repeat" description="TPR" evidence="1">
    <location>
        <begin position="212"/>
        <end position="245"/>
    </location>
</feature>
<evidence type="ECO:0000313" key="3">
    <source>
        <dbReference type="Proteomes" id="UP001596472"/>
    </source>
</evidence>
<feature type="repeat" description="TPR" evidence="1">
    <location>
        <begin position="760"/>
        <end position="793"/>
    </location>
</feature>
<organism evidence="2 3">
    <name type="scientific">Haloferula chungangensis</name>
    <dbReference type="NCBI Taxonomy" id="1048331"/>
    <lineage>
        <taxon>Bacteria</taxon>
        <taxon>Pseudomonadati</taxon>
        <taxon>Verrucomicrobiota</taxon>
        <taxon>Verrucomicrobiia</taxon>
        <taxon>Verrucomicrobiales</taxon>
        <taxon>Verrucomicrobiaceae</taxon>
        <taxon>Haloferula</taxon>
    </lineage>
</organism>
<dbReference type="PROSITE" id="PS50005">
    <property type="entry name" value="TPR"/>
    <property type="match status" value="4"/>
</dbReference>
<dbReference type="SUPFAM" id="SSF54001">
    <property type="entry name" value="Cysteine proteinases"/>
    <property type="match status" value="1"/>
</dbReference>
<dbReference type="SUPFAM" id="SSF48452">
    <property type="entry name" value="TPR-like"/>
    <property type="match status" value="2"/>
</dbReference>
<evidence type="ECO:0000313" key="2">
    <source>
        <dbReference type="EMBL" id="MFC7336502.1"/>
    </source>
</evidence>